<keyword evidence="1 3" id="KW-0560">Oxidoreductase</keyword>
<dbReference type="InterPro" id="IPR051457">
    <property type="entry name" value="2-oxoacid:Fd_oxidoreductase"/>
</dbReference>
<dbReference type="InterPro" id="IPR011766">
    <property type="entry name" value="TPP_enzyme_TPP-bd"/>
</dbReference>
<proteinExistence type="predicted"/>
<gene>
    <name evidence="3" type="ORF">EZS27_038446</name>
</gene>
<dbReference type="PANTHER" id="PTHR48084:SF4">
    <property type="entry name" value="2-OXOGLUTARATE OXIDOREDUCTASE SUBUNIT KORB"/>
    <property type="match status" value="1"/>
</dbReference>
<dbReference type="AlphaFoldDB" id="A0A5J4PMY3"/>
<comment type="caution">
    <text evidence="3">The sequence shown here is derived from an EMBL/GenBank/DDBJ whole genome shotgun (WGS) entry which is preliminary data.</text>
</comment>
<dbReference type="PANTHER" id="PTHR48084">
    <property type="entry name" value="2-OXOGLUTARATE OXIDOREDUCTASE SUBUNIT KORB-RELATED"/>
    <property type="match status" value="1"/>
</dbReference>
<feature type="domain" description="Thiamine pyrophosphate enzyme TPP-binding" evidence="2">
    <location>
        <begin position="52"/>
        <end position="121"/>
    </location>
</feature>
<dbReference type="Gene3D" id="3.40.50.970">
    <property type="match status" value="1"/>
</dbReference>
<evidence type="ECO:0000256" key="1">
    <source>
        <dbReference type="ARBA" id="ARBA00023002"/>
    </source>
</evidence>
<dbReference type="Pfam" id="PF02775">
    <property type="entry name" value="TPP_enzyme_C"/>
    <property type="match status" value="1"/>
</dbReference>
<evidence type="ECO:0000313" key="3">
    <source>
        <dbReference type="EMBL" id="KAA6310210.1"/>
    </source>
</evidence>
<dbReference type="EMBL" id="SNRY01007542">
    <property type="protein sequence ID" value="KAA6310210.1"/>
    <property type="molecule type" value="Genomic_DNA"/>
</dbReference>
<dbReference type="GO" id="GO:0045333">
    <property type="term" value="P:cellular respiration"/>
    <property type="evidence" value="ECO:0007669"/>
    <property type="project" value="UniProtKB-ARBA"/>
</dbReference>
<reference evidence="3" key="1">
    <citation type="submission" date="2019-03" db="EMBL/GenBank/DDBJ databases">
        <title>Single cell metagenomics reveals metabolic interactions within the superorganism composed of flagellate Streblomastix strix and complex community of Bacteroidetes bacteria on its surface.</title>
        <authorList>
            <person name="Treitli S.C."/>
            <person name="Kolisko M."/>
            <person name="Husnik F."/>
            <person name="Keeling P."/>
            <person name="Hampl V."/>
        </authorList>
    </citation>
    <scope>NUCLEOTIDE SEQUENCE</scope>
    <source>
        <strain evidence="3">STM</strain>
    </source>
</reference>
<dbReference type="SUPFAM" id="SSF52518">
    <property type="entry name" value="Thiamin diphosphate-binding fold (THDP-binding)"/>
    <property type="match status" value="1"/>
</dbReference>
<evidence type="ECO:0000259" key="2">
    <source>
        <dbReference type="Pfam" id="PF02775"/>
    </source>
</evidence>
<dbReference type="GO" id="GO:0030976">
    <property type="term" value="F:thiamine pyrophosphate binding"/>
    <property type="evidence" value="ECO:0007669"/>
    <property type="project" value="InterPro"/>
</dbReference>
<organism evidence="3">
    <name type="scientific">termite gut metagenome</name>
    <dbReference type="NCBI Taxonomy" id="433724"/>
    <lineage>
        <taxon>unclassified sequences</taxon>
        <taxon>metagenomes</taxon>
        <taxon>organismal metagenomes</taxon>
    </lineage>
</organism>
<dbReference type="InterPro" id="IPR029061">
    <property type="entry name" value="THDP-binding"/>
</dbReference>
<accession>A0A5J4PMY3</accession>
<name>A0A5J4PMY3_9ZZZZ</name>
<sequence length="121" mass="13069">MSTTTYTAKDYKSDQYVRWCPGCGDHALLSSLHKAMAELNVAPHNIAVISGIGCSSRLPYYMNTYGFHTIHGRAAAIATGVKVANPKLSVWQISGDGDGLAIGGNHFIHALRRNIDINIVL</sequence>
<protein>
    <submittedName>
        <fullName evidence="3">2-oxoglutarate oxidoreductase subunit KorB</fullName>
        <ecNumber evidence="3">1.2.7.3</ecNumber>
    </submittedName>
</protein>
<dbReference type="GO" id="GO:0047553">
    <property type="term" value="F:2-oxoglutarate synthase activity"/>
    <property type="evidence" value="ECO:0007669"/>
    <property type="project" value="UniProtKB-EC"/>
</dbReference>
<feature type="non-terminal residue" evidence="3">
    <location>
        <position position="121"/>
    </location>
</feature>
<dbReference type="EC" id="1.2.7.3" evidence="3"/>